<protein>
    <recommendedName>
        <fullName evidence="3">MobA/MobL protein domain-containing protein</fullName>
    </recommendedName>
</protein>
<reference evidence="4 5" key="1">
    <citation type="submission" date="2020-03" db="EMBL/GenBank/DDBJ databases">
        <title>Genomic Encyclopedia of Type Strains, Phase IV (KMG-IV): sequencing the most valuable type-strain genomes for metagenomic binning, comparative biology and taxonomic classification.</title>
        <authorList>
            <person name="Goeker M."/>
        </authorList>
    </citation>
    <scope>NUCLEOTIDE SEQUENCE [LARGE SCALE GENOMIC DNA]</scope>
    <source>
        <strain evidence="4 5">DSM 18888</strain>
    </source>
</reference>
<evidence type="ECO:0000259" key="3">
    <source>
        <dbReference type="Pfam" id="PF03389"/>
    </source>
</evidence>
<keyword evidence="2" id="KW-0184">Conjugation</keyword>
<gene>
    <name evidence="4" type="ORF">GGR96_002437</name>
</gene>
<name>A0ABX0X1E8_9PROT</name>
<keyword evidence="5" id="KW-1185">Reference proteome</keyword>
<dbReference type="RefSeq" id="WP_064781362.1">
    <property type="nucleotide sequence ID" value="NZ_BAAAEQ010000002.1"/>
</dbReference>
<sequence length="270" mass="29850">MAIFYLAVQSVRRGDGRSAVASSAYRAGEKLYDERTGETFNYARRNGVVASGLIGWQGDRASLWNGAEASEKRKNSVVAREIVIALPCELDDVCRAELVEGFALWLHSRHGVAVDYAIHSPDKDGDNRNHHAHLMLTTRKIVGGCMGAKTRELDQKQHSRKHIEMWRSHWASLCNRALDFGGVNVALDHRSYVRQAEPFGLVPLEPQKHLGPSETRLSRKGRITAKAKQNAWARAVNAVSHQTGRHFGMGVIKGVNAMIGVVGKDGPQVR</sequence>
<evidence type="ECO:0000313" key="5">
    <source>
        <dbReference type="Proteomes" id="UP000556869"/>
    </source>
</evidence>
<dbReference type="Pfam" id="PF03389">
    <property type="entry name" value="MobA_MobL"/>
    <property type="match status" value="1"/>
</dbReference>
<comment type="caution">
    <text evidence="4">The sequence shown here is derived from an EMBL/GenBank/DDBJ whole genome shotgun (WGS) entry which is preliminary data.</text>
</comment>
<proteinExistence type="inferred from homology"/>
<evidence type="ECO:0000256" key="1">
    <source>
        <dbReference type="ARBA" id="ARBA00010873"/>
    </source>
</evidence>
<dbReference type="EMBL" id="JAATJD010000002">
    <property type="protein sequence ID" value="NJB75345.1"/>
    <property type="molecule type" value="Genomic_DNA"/>
</dbReference>
<accession>A0ABX0X1E8</accession>
<comment type="similarity">
    <text evidence="1">Belongs to the MobA/MobL family.</text>
</comment>
<feature type="domain" description="MobA/MobL protein" evidence="3">
    <location>
        <begin position="17"/>
        <end position="220"/>
    </location>
</feature>
<dbReference type="NCBIfam" id="NF041496">
    <property type="entry name" value="MobQ"/>
    <property type="match status" value="1"/>
</dbReference>
<dbReference type="InterPro" id="IPR005053">
    <property type="entry name" value="MobA_MobL"/>
</dbReference>
<dbReference type="Proteomes" id="UP000556869">
    <property type="component" value="Unassembled WGS sequence"/>
</dbReference>
<organism evidence="4 5">
    <name type="scientific">Thalassospira tepidiphila</name>
    <dbReference type="NCBI Taxonomy" id="393657"/>
    <lineage>
        <taxon>Bacteria</taxon>
        <taxon>Pseudomonadati</taxon>
        <taxon>Pseudomonadota</taxon>
        <taxon>Alphaproteobacteria</taxon>
        <taxon>Rhodospirillales</taxon>
        <taxon>Thalassospiraceae</taxon>
        <taxon>Thalassospira</taxon>
    </lineage>
</organism>
<evidence type="ECO:0000313" key="4">
    <source>
        <dbReference type="EMBL" id="NJB75345.1"/>
    </source>
</evidence>
<dbReference type="Gene3D" id="3.30.930.30">
    <property type="match status" value="1"/>
</dbReference>
<evidence type="ECO:0000256" key="2">
    <source>
        <dbReference type="ARBA" id="ARBA00022971"/>
    </source>
</evidence>